<feature type="chain" id="PRO_5047083655" description="Lipoprotein" evidence="1">
    <location>
        <begin position="21"/>
        <end position="102"/>
    </location>
</feature>
<keyword evidence="1" id="KW-0732">Signal</keyword>
<name>A0ABP7EGU3_9GAMM</name>
<feature type="signal peptide" evidence="1">
    <location>
        <begin position="1"/>
        <end position="20"/>
    </location>
</feature>
<gene>
    <name evidence="2" type="ORF">GCM10022421_28170</name>
</gene>
<evidence type="ECO:0000313" key="3">
    <source>
        <dbReference type="Proteomes" id="UP001501479"/>
    </source>
</evidence>
<proteinExistence type="predicted"/>
<evidence type="ECO:0000256" key="1">
    <source>
        <dbReference type="SAM" id="SignalP"/>
    </source>
</evidence>
<reference evidence="3" key="1">
    <citation type="journal article" date="2019" name="Int. J. Syst. Evol. Microbiol.">
        <title>The Global Catalogue of Microorganisms (GCM) 10K type strain sequencing project: providing services to taxonomists for standard genome sequencing and annotation.</title>
        <authorList>
            <consortium name="The Broad Institute Genomics Platform"/>
            <consortium name="The Broad Institute Genome Sequencing Center for Infectious Disease"/>
            <person name="Wu L."/>
            <person name="Ma J."/>
        </authorList>
    </citation>
    <scope>NUCLEOTIDE SEQUENCE [LARGE SCALE GENOMIC DNA]</scope>
    <source>
        <strain evidence="3">JCM 17329</strain>
    </source>
</reference>
<organism evidence="2 3">
    <name type="scientific">Oceanisphaera sediminis</name>
    <dbReference type="NCBI Taxonomy" id="981381"/>
    <lineage>
        <taxon>Bacteria</taxon>
        <taxon>Pseudomonadati</taxon>
        <taxon>Pseudomonadota</taxon>
        <taxon>Gammaproteobacteria</taxon>
        <taxon>Aeromonadales</taxon>
        <taxon>Aeromonadaceae</taxon>
        <taxon>Oceanisphaera</taxon>
    </lineage>
</organism>
<accession>A0ABP7EGU3</accession>
<evidence type="ECO:0008006" key="4">
    <source>
        <dbReference type="Google" id="ProtNLM"/>
    </source>
</evidence>
<evidence type="ECO:0000313" key="2">
    <source>
        <dbReference type="EMBL" id="GAA3718379.1"/>
    </source>
</evidence>
<dbReference type="PROSITE" id="PS51257">
    <property type="entry name" value="PROKAR_LIPOPROTEIN"/>
    <property type="match status" value="1"/>
</dbReference>
<keyword evidence="3" id="KW-1185">Reference proteome</keyword>
<dbReference type="RefSeq" id="WP_298717179.1">
    <property type="nucleotide sequence ID" value="NZ_BAABDS010000039.1"/>
</dbReference>
<comment type="caution">
    <text evidence="2">The sequence shown here is derived from an EMBL/GenBank/DDBJ whole genome shotgun (WGS) entry which is preliminary data.</text>
</comment>
<sequence length="102" mass="10564">MKKALFAGSVLLVLSGCQLTGDMGNNNLASNDFSAMSCDEIKATFDNHNARMESLNTGNTLLSSMGVNTGAGSAQAAVDKAYLQAKEVAQPIAIAKGCTYTL</sequence>
<dbReference type="Proteomes" id="UP001501479">
    <property type="component" value="Unassembled WGS sequence"/>
</dbReference>
<dbReference type="EMBL" id="BAABDS010000039">
    <property type="protein sequence ID" value="GAA3718379.1"/>
    <property type="molecule type" value="Genomic_DNA"/>
</dbReference>
<protein>
    <recommendedName>
        <fullName evidence="4">Lipoprotein</fullName>
    </recommendedName>
</protein>